<dbReference type="GO" id="GO:0030553">
    <property type="term" value="F:cGMP binding"/>
    <property type="evidence" value="ECO:0007669"/>
    <property type="project" value="UniProtKB-KW"/>
</dbReference>
<dbReference type="CDD" id="cd14014">
    <property type="entry name" value="STKc_PknB_like"/>
    <property type="match status" value="1"/>
</dbReference>
<sequence length="437" mass="48183">MNAPSALPLHIGKYQVQAELGRGASGVVYRAVDAFKRRQVAIKQLHAHLLRQPEQAERYRKLLRNEVMLTARLRHPNIVRLLDADEHAAQPYLVLEYVAGQPLSAFASADTLLPLAQVLDIAYKCCNALEHAQREGLVHRDIKPANVLLSEQGEVKLTDFGAALAVRSDATQLAGLVGSPSYMSPEQVQEQDLGHHSDMFSLAVVVYELLTGRRPFDGDTDFATLYRITHEAPTPPRLLRTDLPEHLDAVLLRALAKRPQERFATWADFASALLAVQHALPATRPQDSEAQRFALLRALPFFADFHDVALWELMRLGRWRWAPKGKVILQEGLAGDSFYVLVEGQVSITREGWHLSTLGPGATLGEMTYLQPDNRVRSATAVAQTDALVIKVPNPALREASADLQSRFDKAFIKVLVSRLAATSKQLGAADLGSGAD</sequence>
<keyword evidence="7 9" id="KW-0067">ATP-binding</keyword>
<dbReference type="Pfam" id="PF00027">
    <property type="entry name" value="cNMP_binding"/>
    <property type="match status" value="1"/>
</dbReference>
<feature type="domain" description="Cyclic nucleotide-binding" evidence="11">
    <location>
        <begin position="301"/>
        <end position="399"/>
    </location>
</feature>
<dbReference type="PROSITE" id="PS00108">
    <property type="entry name" value="PROTEIN_KINASE_ST"/>
    <property type="match status" value="1"/>
</dbReference>
<evidence type="ECO:0000256" key="6">
    <source>
        <dbReference type="ARBA" id="ARBA00022777"/>
    </source>
</evidence>
<protein>
    <recommendedName>
        <fullName evidence="1">non-specific serine/threonine protein kinase</fullName>
        <ecNumber evidence="1">2.7.11.1</ecNumber>
    </recommendedName>
</protein>
<evidence type="ECO:0000256" key="3">
    <source>
        <dbReference type="ARBA" id="ARBA00022535"/>
    </source>
</evidence>
<dbReference type="PROSITE" id="PS00107">
    <property type="entry name" value="PROTEIN_KINASE_ATP"/>
    <property type="match status" value="1"/>
</dbReference>
<dbReference type="InterPro" id="IPR014710">
    <property type="entry name" value="RmlC-like_jellyroll"/>
</dbReference>
<dbReference type="SMART" id="SM00220">
    <property type="entry name" value="S_TKc"/>
    <property type="match status" value="1"/>
</dbReference>
<keyword evidence="2 12" id="KW-0723">Serine/threonine-protein kinase</keyword>
<dbReference type="GO" id="GO:0004674">
    <property type="term" value="F:protein serine/threonine kinase activity"/>
    <property type="evidence" value="ECO:0007669"/>
    <property type="project" value="UniProtKB-KW"/>
</dbReference>
<dbReference type="CDD" id="cd00038">
    <property type="entry name" value="CAP_ED"/>
    <property type="match status" value="1"/>
</dbReference>
<evidence type="ECO:0000256" key="7">
    <source>
        <dbReference type="ARBA" id="ARBA00022840"/>
    </source>
</evidence>
<keyword evidence="6 12" id="KW-0418">Kinase</keyword>
<dbReference type="InterPro" id="IPR000719">
    <property type="entry name" value="Prot_kinase_dom"/>
</dbReference>
<dbReference type="PANTHER" id="PTHR43289">
    <property type="entry name" value="MITOGEN-ACTIVATED PROTEIN KINASE KINASE KINASE 20-RELATED"/>
    <property type="match status" value="1"/>
</dbReference>
<dbReference type="AlphaFoldDB" id="A0A543L1N9"/>
<comment type="caution">
    <text evidence="12">The sequence shown here is derived from an EMBL/GenBank/DDBJ whole genome shotgun (WGS) entry which is preliminary data.</text>
</comment>
<evidence type="ECO:0000256" key="8">
    <source>
        <dbReference type="ARBA" id="ARBA00022992"/>
    </source>
</evidence>
<keyword evidence="5 9" id="KW-0547">Nucleotide-binding</keyword>
<evidence type="ECO:0000259" key="11">
    <source>
        <dbReference type="PROSITE" id="PS50042"/>
    </source>
</evidence>
<dbReference type="InterPro" id="IPR008271">
    <property type="entry name" value="Ser/Thr_kinase_AS"/>
</dbReference>
<feature type="domain" description="Protein kinase" evidence="10">
    <location>
        <begin position="14"/>
        <end position="274"/>
    </location>
</feature>
<dbReference type="FunFam" id="1.10.510.10:FF:000021">
    <property type="entry name" value="Serine/threonine protein kinase"/>
    <property type="match status" value="1"/>
</dbReference>
<dbReference type="EMBL" id="VFPV01000003">
    <property type="protein sequence ID" value="TQN01220.1"/>
    <property type="molecule type" value="Genomic_DNA"/>
</dbReference>
<name>A0A543L1N9_9BURK</name>
<evidence type="ECO:0000256" key="1">
    <source>
        <dbReference type="ARBA" id="ARBA00012513"/>
    </source>
</evidence>
<dbReference type="Gene3D" id="2.60.120.10">
    <property type="entry name" value="Jelly Rolls"/>
    <property type="match status" value="1"/>
</dbReference>
<dbReference type="Gene3D" id="1.10.510.10">
    <property type="entry name" value="Transferase(Phosphotransferase) domain 1"/>
    <property type="match status" value="1"/>
</dbReference>
<dbReference type="SUPFAM" id="SSF51206">
    <property type="entry name" value="cAMP-binding domain-like"/>
    <property type="match status" value="1"/>
</dbReference>
<reference evidence="12 13" key="1">
    <citation type="submission" date="2019-06" db="EMBL/GenBank/DDBJ databases">
        <title>Genomic Encyclopedia of Archaeal and Bacterial Type Strains, Phase II (KMG-II): from individual species to whole genera.</title>
        <authorList>
            <person name="Goeker M."/>
        </authorList>
    </citation>
    <scope>NUCLEOTIDE SEQUENCE [LARGE SCALE GENOMIC DNA]</scope>
    <source>
        <strain evidence="12 13">DSM 7270</strain>
    </source>
</reference>
<dbReference type="RefSeq" id="WP_142084356.1">
    <property type="nucleotide sequence ID" value="NZ_VFPV01000003.1"/>
</dbReference>
<dbReference type="InterPro" id="IPR011009">
    <property type="entry name" value="Kinase-like_dom_sf"/>
</dbReference>
<organism evidence="12 13">
    <name type="scientific">Acidovorax temperans</name>
    <dbReference type="NCBI Taxonomy" id="80878"/>
    <lineage>
        <taxon>Bacteria</taxon>
        <taxon>Pseudomonadati</taxon>
        <taxon>Pseudomonadota</taxon>
        <taxon>Betaproteobacteria</taxon>
        <taxon>Burkholderiales</taxon>
        <taxon>Comamonadaceae</taxon>
        <taxon>Acidovorax</taxon>
    </lineage>
</organism>
<keyword evidence="3" id="KW-0140">cGMP</keyword>
<keyword evidence="4" id="KW-0808">Transferase</keyword>
<dbReference type="InterPro" id="IPR000595">
    <property type="entry name" value="cNMP-bd_dom"/>
</dbReference>
<dbReference type="SUPFAM" id="SSF56112">
    <property type="entry name" value="Protein kinase-like (PK-like)"/>
    <property type="match status" value="1"/>
</dbReference>
<accession>A0A543L1N9</accession>
<evidence type="ECO:0000256" key="5">
    <source>
        <dbReference type="ARBA" id="ARBA00022741"/>
    </source>
</evidence>
<dbReference type="PROSITE" id="PS50011">
    <property type="entry name" value="PROTEIN_KINASE_DOM"/>
    <property type="match status" value="1"/>
</dbReference>
<dbReference type="Pfam" id="PF00069">
    <property type="entry name" value="Pkinase"/>
    <property type="match status" value="1"/>
</dbReference>
<dbReference type="InterPro" id="IPR017441">
    <property type="entry name" value="Protein_kinase_ATP_BS"/>
</dbReference>
<evidence type="ECO:0000256" key="2">
    <source>
        <dbReference type="ARBA" id="ARBA00022527"/>
    </source>
</evidence>
<dbReference type="GO" id="GO:0005524">
    <property type="term" value="F:ATP binding"/>
    <property type="evidence" value="ECO:0007669"/>
    <property type="project" value="UniProtKB-UniRule"/>
</dbReference>
<evidence type="ECO:0000313" key="12">
    <source>
        <dbReference type="EMBL" id="TQN01220.1"/>
    </source>
</evidence>
<keyword evidence="8" id="KW-0142">cGMP-binding</keyword>
<dbReference type="PANTHER" id="PTHR43289:SF6">
    <property type="entry name" value="SERINE_THREONINE-PROTEIN KINASE NEKL-3"/>
    <property type="match status" value="1"/>
</dbReference>
<evidence type="ECO:0000256" key="9">
    <source>
        <dbReference type="PROSITE-ProRule" id="PRU10141"/>
    </source>
</evidence>
<dbReference type="SMART" id="SM00100">
    <property type="entry name" value="cNMP"/>
    <property type="match status" value="1"/>
</dbReference>
<dbReference type="Gene3D" id="3.30.200.20">
    <property type="entry name" value="Phosphorylase Kinase, domain 1"/>
    <property type="match status" value="1"/>
</dbReference>
<evidence type="ECO:0000313" key="13">
    <source>
        <dbReference type="Proteomes" id="UP000316993"/>
    </source>
</evidence>
<proteinExistence type="predicted"/>
<evidence type="ECO:0000256" key="4">
    <source>
        <dbReference type="ARBA" id="ARBA00022679"/>
    </source>
</evidence>
<dbReference type="InterPro" id="IPR018490">
    <property type="entry name" value="cNMP-bd_dom_sf"/>
</dbReference>
<dbReference type="Proteomes" id="UP000316993">
    <property type="component" value="Unassembled WGS sequence"/>
</dbReference>
<feature type="binding site" evidence="9">
    <location>
        <position position="43"/>
    </location>
    <ligand>
        <name>ATP</name>
        <dbReference type="ChEBI" id="CHEBI:30616"/>
    </ligand>
</feature>
<dbReference type="PROSITE" id="PS50042">
    <property type="entry name" value="CNMP_BINDING_3"/>
    <property type="match status" value="1"/>
</dbReference>
<gene>
    <name evidence="12" type="ORF">BDD18_3171</name>
</gene>
<evidence type="ECO:0000259" key="10">
    <source>
        <dbReference type="PROSITE" id="PS50011"/>
    </source>
</evidence>
<dbReference type="EC" id="2.7.11.1" evidence="1"/>